<reference evidence="2" key="1">
    <citation type="journal article" date="2019" name="Int. J. Syst. Evol. Microbiol.">
        <title>The Global Catalogue of Microorganisms (GCM) 10K type strain sequencing project: providing services to taxonomists for standard genome sequencing and annotation.</title>
        <authorList>
            <consortium name="The Broad Institute Genomics Platform"/>
            <consortium name="The Broad Institute Genome Sequencing Center for Infectious Disease"/>
            <person name="Wu L."/>
            <person name="Ma J."/>
        </authorList>
    </citation>
    <scope>NUCLEOTIDE SEQUENCE [LARGE SCALE GENOMIC DNA]</scope>
    <source>
        <strain evidence="2">KCTC 13528</strain>
    </source>
</reference>
<dbReference type="Proteomes" id="UP001597561">
    <property type="component" value="Unassembled WGS sequence"/>
</dbReference>
<gene>
    <name evidence="1" type="ORF">ACFS5P_18825</name>
</gene>
<keyword evidence="2" id="KW-1185">Reference proteome</keyword>
<organism evidence="1 2">
    <name type="scientific">Jeotgalibacillus terrae</name>
    <dbReference type="NCBI Taxonomy" id="587735"/>
    <lineage>
        <taxon>Bacteria</taxon>
        <taxon>Bacillati</taxon>
        <taxon>Bacillota</taxon>
        <taxon>Bacilli</taxon>
        <taxon>Bacillales</taxon>
        <taxon>Caryophanaceae</taxon>
        <taxon>Jeotgalibacillus</taxon>
    </lineage>
</organism>
<evidence type="ECO:0000313" key="1">
    <source>
        <dbReference type="EMBL" id="MFD2913950.1"/>
    </source>
</evidence>
<dbReference type="RefSeq" id="WP_204731024.1">
    <property type="nucleotide sequence ID" value="NZ_JAFBDK010000034.1"/>
</dbReference>
<proteinExistence type="predicted"/>
<protein>
    <recommendedName>
        <fullName evidence="3">FbpB family small basic protein</fullName>
    </recommendedName>
</protein>
<comment type="caution">
    <text evidence="1">The sequence shown here is derived from an EMBL/GenBank/DDBJ whole genome shotgun (WGS) entry which is preliminary data.</text>
</comment>
<name>A0ABW5ZLT4_9BACL</name>
<evidence type="ECO:0000313" key="2">
    <source>
        <dbReference type="Proteomes" id="UP001597561"/>
    </source>
</evidence>
<dbReference type="EMBL" id="JBHUPG010000053">
    <property type="protein sequence ID" value="MFD2913950.1"/>
    <property type="molecule type" value="Genomic_DNA"/>
</dbReference>
<evidence type="ECO:0008006" key="3">
    <source>
        <dbReference type="Google" id="ProtNLM"/>
    </source>
</evidence>
<accession>A0ABW5ZLT4</accession>
<sequence>MPIKCAFRTLSEEFSDQERHVREKQLLSENNLTDMQEEFKRYKAKFKKRFR</sequence>